<dbReference type="AlphaFoldDB" id="A0A9D4UND1"/>
<evidence type="ECO:0000256" key="8">
    <source>
        <dbReference type="ARBA" id="ARBA00054758"/>
    </source>
</evidence>
<comment type="subcellular location">
    <subcellularLocation>
        <location evidence="1 9">Mitochondrion</location>
    </subcellularLocation>
</comment>
<dbReference type="GO" id="GO:0032259">
    <property type="term" value="P:methylation"/>
    <property type="evidence" value="ECO:0007669"/>
    <property type="project" value="UniProtKB-KW"/>
</dbReference>
<dbReference type="EMBL" id="JABFUD020000013">
    <property type="protein sequence ID" value="KAI5071115.1"/>
    <property type="molecule type" value="Genomic_DNA"/>
</dbReference>
<comment type="function">
    <text evidence="8">Arginine methyltransferase involved in the assembly or stability of mitochondrial NADH:ubiquinone oxidoreductase complex (complex I). Acts by mediating symmetric dimethylation of 'Arg-118' of NDUFS2 after it assembles into the complex I, stabilizing the early intermediate complex.</text>
</comment>
<dbReference type="FunFam" id="3.40.50.12710:FF:000001">
    <property type="entry name" value="Protein arginine methyltransferase NDUFAF7"/>
    <property type="match status" value="1"/>
</dbReference>
<keyword evidence="5" id="KW-0809">Transit peptide</keyword>
<dbReference type="OrthoDB" id="438553at2759"/>
<dbReference type="GO" id="GO:0032981">
    <property type="term" value="P:mitochondrial respiratory chain complex I assembly"/>
    <property type="evidence" value="ECO:0007669"/>
    <property type="project" value="TreeGrafter"/>
</dbReference>
<dbReference type="Proteomes" id="UP000886520">
    <property type="component" value="Chromosome 13"/>
</dbReference>
<reference evidence="10" key="1">
    <citation type="submission" date="2021-01" db="EMBL/GenBank/DDBJ databases">
        <title>Adiantum capillus-veneris genome.</title>
        <authorList>
            <person name="Fang Y."/>
            <person name="Liao Q."/>
        </authorList>
    </citation>
    <scope>NUCLEOTIDE SEQUENCE</scope>
    <source>
        <strain evidence="10">H3</strain>
        <tissue evidence="10">Leaf</tissue>
    </source>
</reference>
<comment type="catalytic activity">
    <reaction evidence="7 9">
        <text>L-arginyl-[protein] + 2 S-adenosyl-L-methionine = N(omega),N(omega)'-dimethyl-L-arginyl-[protein] + 2 S-adenosyl-L-homocysteine + 2 H(+)</text>
        <dbReference type="Rhea" id="RHEA:48108"/>
        <dbReference type="Rhea" id="RHEA-COMP:10532"/>
        <dbReference type="Rhea" id="RHEA-COMP:11992"/>
        <dbReference type="ChEBI" id="CHEBI:15378"/>
        <dbReference type="ChEBI" id="CHEBI:29965"/>
        <dbReference type="ChEBI" id="CHEBI:57856"/>
        <dbReference type="ChEBI" id="CHEBI:59789"/>
        <dbReference type="ChEBI" id="CHEBI:88221"/>
        <dbReference type="EC" id="2.1.1.320"/>
    </reaction>
</comment>
<dbReference type="PANTHER" id="PTHR12049">
    <property type="entry name" value="PROTEIN ARGININE METHYLTRANSFERASE NDUFAF7, MITOCHONDRIAL"/>
    <property type="match status" value="1"/>
</dbReference>
<dbReference type="EC" id="2.1.1.320" evidence="9"/>
<evidence type="ECO:0000256" key="9">
    <source>
        <dbReference type="RuleBase" id="RU364114"/>
    </source>
</evidence>
<dbReference type="InterPro" id="IPR029063">
    <property type="entry name" value="SAM-dependent_MTases_sf"/>
</dbReference>
<accession>A0A9D4UND1</accession>
<dbReference type="PANTHER" id="PTHR12049:SF7">
    <property type="entry name" value="PROTEIN ARGININE METHYLTRANSFERASE NDUFAF7, MITOCHONDRIAL"/>
    <property type="match status" value="1"/>
</dbReference>
<proteinExistence type="inferred from homology"/>
<evidence type="ECO:0000313" key="10">
    <source>
        <dbReference type="EMBL" id="KAI5071115.1"/>
    </source>
</evidence>
<evidence type="ECO:0000256" key="4">
    <source>
        <dbReference type="ARBA" id="ARBA00022679"/>
    </source>
</evidence>
<gene>
    <name evidence="10" type="ORF">GOP47_0013366</name>
</gene>
<protein>
    <recommendedName>
        <fullName evidence="9">Protein arginine methyltransferase NDUFAF7</fullName>
        <ecNumber evidence="9">2.1.1.320</ecNumber>
    </recommendedName>
</protein>
<keyword evidence="3 9" id="KW-0489">Methyltransferase</keyword>
<keyword evidence="4 9" id="KW-0808">Transferase</keyword>
<evidence type="ECO:0000256" key="3">
    <source>
        <dbReference type="ARBA" id="ARBA00022603"/>
    </source>
</evidence>
<organism evidence="10 11">
    <name type="scientific">Adiantum capillus-veneris</name>
    <name type="common">Maidenhair fern</name>
    <dbReference type="NCBI Taxonomy" id="13818"/>
    <lineage>
        <taxon>Eukaryota</taxon>
        <taxon>Viridiplantae</taxon>
        <taxon>Streptophyta</taxon>
        <taxon>Embryophyta</taxon>
        <taxon>Tracheophyta</taxon>
        <taxon>Polypodiopsida</taxon>
        <taxon>Polypodiidae</taxon>
        <taxon>Polypodiales</taxon>
        <taxon>Pteridineae</taxon>
        <taxon>Pteridaceae</taxon>
        <taxon>Vittarioideae</taxon>
        <taxon>Adiantum</taxon>
    </lineage>
</organism>
<dbReference type="InterPro" id="IPR038375">
    <property type="entry name" value="NDUFAF7_sf"/>
</dbReference>
<name>A0A9D4UND1_ADICA</name>
<sequence length="484" mass="53812">MVVKYCIQSFRCTKRLSIYNRVSSFCTSPLNQTDDPAERHEEEVLISIDRSSLSTAPEHTHEKKAEESPMVKHIKSMIRFRGGPITLADYMEEVLTNPTAGFYMNRDVFGTEGDFITSPDVSQMFGELIGIWSLCLWQQMGQPKEVNVVELGPGRGTLMADFLRGVSKFKDFANAISVHLVECSPTLRTIQQKTLRVPMEEQHQSTTTNDNSPSQGNVCAFKRMTSTLFSSTISWHTDLEHVPCGVPTIIIGHEFFDALPIHQFQKSSRGWREKLVDVDESSELGLRFVLSPGPTAASTLYLAKRFKWAPLEEKESLNHAEVCPQALKVTHEIAKRVGQDGGGALIIDYGEDKIVSDSLQAIQKHKFVHVLHDPGKADLSAYVDFAALKHVVKESSVSAEVYGPITQSAFLGMLGINFRVEALLQRAKDDKQAELLKSGYWKLVGDCSAPWWEGEESLAPNGMGSRYKVLAVVNSGLGAPQCFQ</sequence>
<evidence type="ECO:0000256" key="1">
    <source>
        <dbReference type="ARBA" id="ARBA00004173"/>
    </source>
</evidence>
<evidence type="ECO:0000256" key="2">
    <source>
        <dbReference type="ARBA" id="ARBA00005891"/>
    </source>
</evidence>
<dbReference type="GO" id="GO:0005739">
    <property type="term" value="C:mitochondrion"/>
    <property type="evidence" value="ECO:0007669"/>
    <property type="project" value="UniProtKB-SubCell"/>
</dbReference>
<dbReference type="Gene3D" id="3.40.50.12710">
    <property type="match status" value="1"/>
</dbReference>
<keyword evidence="11" id="KW-1185">Reference proteome</keyword>
<dbReference type="GO" id="GO:0035243">
    <property type="term" value="F:protein-arginine omega-N symmetric methyltransferase activity"/>
    <property type="evidence" value="ECO:0007669"/>
    <property type="project" value="UniProtKB-EC"/>
</dbReference>
<comment type="similarity">
    <text evidence="2 9">Belongs to the NDUFAF7 family.</text>
</comment>
<dbReference type="InterPro" id="IPR003788">
    <property type="entry name" value="NDUFAF7"/>
</dbReference>
<evidence type="ECO:0000313" key="11">
    <source>
        <dbReference type="Proteomes" id="UP000886520"/>
    </source>
</evidence>
<comment type="caution">
    <text evidence="10">The sequence shown here is derived from an EMBL/GenBank/DDBJ whole genome shotgun (WGS) entry which is preliminary data.</text>
</comment>
<evidence type="ECO:0000256" key="5">
    <source>
        <dbReference type="ARBA" id="ARBA00022946"/>
    </source>
</evidence>
<evidence type="ECO:0000256" key="7">
    <source>
        <dbReference type="ARBA" id="ARBA00048612"/>
    </source>
</evidence>
<evidence type="ECO:0000256" key="6">
    <source>
        <dbReference type="ARBA" id="ARBA00023128"/>
    </source>
</evidence>
<dbReference type="Pfam" id="PF02636">
    <property type="entry name" value="Methyltransf_28"/>
    <property type="match status" value="1"/>
</dbReference>
<dbReference type="SUPFAM" id="SSF53335">
    <property type="entry name" value="S-adenosyl-L-methionine-dependent methyltransferases"/>
    <property type="match status" value="1"/>
</dbReference>
<keyword evidence="6 9" id="KW-0496">Mitochondrion</keyword>